<organism evidence="3 4">
    <name type="scientific">Dendrothele bispora (strain CBS 962.96)</name>
    <dbReference type="NCBI Taxonomy" id="1314807"/>
    <lineage>
        <taxon>Eukaryota</taxon>
        <taxon>Fungi</taxon>
        <taxon>Dikarya</taxon>
        <taxon>Basidiomycota</taxon>
        <taxon>Agaricomycotina</taxon>
        <taxon>Agaricomycetes</taxon>
        <taxon>Agaricomycetidae</taxon>
        <taxon>Agaricales</taxon>
        <taxon>Agaricales incertae sedis</taxon>
        <taxon>Dendrothele</taxon>
    </lineage>
</organism>
<dbReference type="OrthoDB" id="10250354at2759"/>
<feature type="transmembrane region" description="Helical" evidence="2">
    <location>
        <begin position="64"/>
        <end position="83"/>
    </location>
</feature>
<proteinExistence type="predicted"/>
<keyword evidence="2" id="KW-1133">Transmembrane helix</keyword>
<evidence type="ECO:0000313" key="3">
    <source>
        <dbReference type="EMBL" id="THV06153.1"/>
    </source>
</evidence>
<sequence length="273" mass="30681">EALKNPTVRFAYDRFGPSVLQWSQLSTPKDYMRQGLLQSSGYHIVSGFALFLISGIGRISPVKFWRYLLFFTILASELAFLVYPSPSPSSTLFPDPAVGFSYRTIFHVLFPYRVAYQHILFLHQMFVFLSVALTRVAPQLFPQESSQEQEAILRQIISMAAYSDKEGMQTCSLACLEPDDKIMDKLAAEMENMIIEGNVKKDMGPLKTAWDSAIRGARGRFQKAATAREEERDRDSPGSAVDGEGKLPSPRPSPPPSMQRKGSSYMRARSVSY</sequence>
<dbReference type="EMBL" id="ML179044">
    <property type="protein sequence ID" value="THV06153.1"/>
    <property type="molecule type" value="Genomic_DNA"/>
</dbReference>
<dbReference type="Proteomes" id="UP000297245">
    <property type="component" value="Unassembled WGS sequence"/>
</dbReference>
<feature type="region of interest" description="Disordered" evidence="1">
    <location>
        <begin position="221"/>
        <end position="273"/>
    </location>
</feature>
<evidence type="ECO:0000313" key="4">
    <source>
        <dbReference type="Proteomes" id="UP000297245"/>
    </source>
</evidence>
<evidence type="ECO:0000256" key="1">
    <source>
        <dbReference type="SAM" id="MobiDB-lite"/>
    </source>
</evidence>
<dbReference type="AlphaFoldDB" id="A0A4S8MSL2"/>
<protein>
    <submittedName>
        <fullName evidence="3">Uncharacterized protein</fullName>
    </submittedName>
</protein>
<gene>
    <name evidence="3" type="ORF">K435DRAFT_645671</name>
</gene>
<keyword evidence="2" id="KW-0812">Transmembrane</keyword>
<feature type="non-terminal residue" evidence="3">
    <location>
        <position position="1"/>
    </location>
</feature>
<feature type="compositionally biased region" description="Basic and acidic residues" evidence="1">
    <location>
        <begin position="226"/>
        <end position="236"/>
    </location>
</feature>
<name>A0A4S8MSL2_DENBC</name>
<feature type="transmembrane region" description="Helical" evidence="2">
    <location>
        <begin position="115"/>
        <end position="137"/>
    </location>
</feature>
<feature type="transmembrane region" description="Helical" evidence="2">
    <location>
        <begin position="40"/>
        <end position="57"/>
    </location>
</feature>
<reference evidence="3 4" key="1">
    <citation type="journal article" date="2019" name="Nat. Ecol. Evol.">
        <title>Megaphylogeny resolves global patterns of mushroom evolution.</title>
        <authorList>
            <person name="Varga T."/>
            <person name="Krizsan K."/>
            <person name="Foldi C."/>
            <person name="Dima B."/>
            <person name="Sanchez-Garcia M."/>
            <person name="Sanchez-Ramirez S."/>
            <person name="Szollosi G.J."/>
            <person name="Szarkandi J.G."/>
            <person name="Papp V."/>
            <person name="Albert L."/>
            <person name="Andreopoulos W."/>
            <person name="Angelini C."/>
            <person name="Antonin V."/>
            <person name="Barry K.W."/>
            <person name="Bougher N.L."/>
            <person name="Buchanan P."/>
            <person name="Buyck B."/>
            <person name="Bense V."/>
            <person name="Catcheside P."/>
            <person name="Chovatia M."/>
            <person name="Cooper J."/>
            <person name="Damon W."/>
            <person name="Desjardin D."/>
            <person name="Finy P."/>
            <person name="Geml J."/>
            <person name="Haridas S."/>
            <person name="Hughes K."/>
            <person name="Justo A."/>
            <person name="Karasinski D."/>
            <person name="Kautmanova I."/>
            <person name="Kiss B."/>
            <person name="Kocsube S."/>
            <person name="Kotiranta H."/>
            <person name="LaButti K.M."/>
            <person name="Lechner B.E."/>
            <person name="Liimatainen K."/>
            <person name="Lipzen A."/>
            <person name="Lukacs Z."/>
            <person name="Mihaltcheva S."/>
            <person name="Morgado L.N."/>
            <person name="Niskanen T."/>
            <person name="Noordeloos M.E."/>
            <person name="Ohm R.A."/>
            <person name="Ortiz-Santana B."/>
            <person name="Ovrebo C."/>
            <person name="Racz N."/>
            <person name="Riley R."/>
            <person name="Savchenko A."/>
            <person name="Shiryaev A."/>
            <person name="Soop K."/>
            <person name="Spirin V."/>
            <person name="Szebenyi C."/>
            <person name="Tomsovsky M."/>
            <person name="Tulloss R.E."/>
            <person name="Uehling J."/>
            <person name="Grigoriev I.V."/>
            <person name="Vagvolgyi C."/>
            <person name="Papp T."/>
            <person name="Martin F.M."/>
            <person name="Miettinen O."/>
            <person name="Hibbett D.S."/>
            <person name="Nagy L.G."/>
        </authorList>
    </citation>
    <scope>NUCLEOTIDE SEQUENCE [LARGE SCALE GENOMIC DNA]</scope>
    <source>
        <strain evidence="3 4">CBS 962.96</strain>
    </source>
</reference>
<keyword evidence="2" id="KW-0472">Membrane</keyword>
<keyword evidence="4" id="KW-1185">Reference proteome</keyword>
<accession>A0A4S8MSL2</accession>
<evidence type="ECO:0000256" key="2">
    <source>
        <dbReference type="SAM" id="Phobius"/>
    </source>
</evidence>